<keyword evidence="3" id="KW-1185">Reference proteome</keyword>
<reference evidence="2 3" key="1">
    <citation type="submission" date="2022-01" db="EMBL/GenBank/DDBJ databases">
        <authorList>
            <person name="Xiong W."/>
            <person name="Schranz E."/>
        </authorList>
    </citation>
    <scope>NUCLEOTIDE SEQUENCE [LARGE SCALE GENOMIC DNA]</scope>
</reference>
<dbReference type="PANTHER" id="PTHR33484">
    <property type="entry name" value="BNAC07G33360D PROTEIN"/>
    <property type="match status" value="1"/>
</dbReference>
<comment type="caution">
    <text evidence="2">The sequence shown here is derived from an EMBL/GenBank/DDBJ whole genome shotgun (WGS) entry which is preliminary data.</text>
</comment>
<feature type="transmembrane region" description="Helical" evidence="1">
    <location>
        <begin position="6"/>
        <end position="26"/>
    </location>
</feature>
<keyword evidence="1" id="KW-0812">Transmembrane</keyword>
<sequence length="175" mass="19750">MPGHTIFASLKTIFVLMFSLCMDLVLSCPYRSTFCHRQPSSASALQLILSRVVSTASLWPLLLCMAYNSKNKTDLAKIGEETFAIIDDIFPSERNYSKPPSAAGTAPPSRIQHQLFHHQYQPQQAYVVQQQVYDAPIPAKRAERVINCNEAAKMYGGTVFLEYPKRKPARKGFFF</sequence>
<evidence type="ECO:0000313" key="2">
    <source>
        <dbReference type="EMBL" id="CAH1415114.1"/>
    </source>
</evidence>
<dbReference type="Proteomes" id="UP001157418">
    <property type="component" value="Unassembled WGS sequence"/>
</dbReference>
<accession>A0AAU9LTI7</accession>
<protein>
    <submittedName>
        <fullName evidence="2">Uncharacterized protein</fullName>
    </submittedName>
</protein>
<dbReference type="AlphaFoldDB" id="A0AAU9LTI7"/>
<organism evidence="2 3">
    <name type="scientific">Lactuca virosa</name>
    <dbReference type="NCBI Taxonomy" id="75947"/>
    <lineage>
        <taxon>Eukaryota</taxon>
        <taxon>Viridiplantae</taxon>
        <taxon>Streptophyta</taxon>
        <taxon>Embryophyta</taxon>
        <taxon>Tracheophyta</taxon>
        <taxon>Spermatophyta</taxon>
        <taxon>Magnoliopsida</taxon>
        <taxon>eudicotyledons</taxon>
        <taxon>Gunneridae</taxon>
        <taxon>Pentapetalae</taxon>
        <taxon>asterids</taxon>
        <taxon>campanulids</taxon>
        <taxon>Asterales</taxon>
        <taxon>Asteraceae</taxon>
        <taxon>Cichorioideae</taxon>
        <taxon>Cichorieae</taxon>
        <taxon>Lactucinae</taxon>
        <taxon>Lactuca</taxon>
    </lineage>
</organism>
<gene>
    <name evidence="2" type="ORF">LVIROSA_LOCUS2983</name>
</gene>
<dbReference type="EMBL" id="CAKMRJ010000001">
    <property type="protein sequence ID" value="CAH1415114.1"/>
    <property type="molecule type" value="Genomic_DNA"/>
</dbReference>
<evidence type="ECO:0000313" key="3">
    <source>
        <dbReference type="Proteomes" id="UP001157418"/>
    </source>
</evidence>
<name>A0AAU9LTI7_9ASTR</name>
<proteinExistence type="predicted"/>
<keyword evidence="1" id="KW-1133">Transmembrane helix</keyword>
<evidence type="ECO:0000256" key="1">
    <source>
        <dbReference type="SAM" id="Phobius"/>
    </source>
</evidence>
<keyword evidence="1" id="KW-0472">Membrane</keyword>
<dbReference type="PANTHER" id="PTHR33484:SF3">
    <property type="entry name" value="HYDROXYPROLINE-RICH GLYCOPROTEIN FAMILY PROTEIN"/>
    <property type="match status" value="1"/>
</dbReference>